<keyword evidence="3" id="KW-0645">Protease</keyword>
<sequence length="725" mass="79718">MHCLLALPFGSSGATAAEPRSVAELAAEAKPSVVVVTYLDREGEVAGLGTGFVIDKNGLIATNRHVIGEARPIRVQLSDGTDYDVSEVHATARNADLAILKIDADDLKPLPLGESSRVRPGETVVALGNPQGLKYSVVTGVLSGKRRIDEQPMLQLAMPIEPGNSGGPLLNTEGRVLGIVSIKSLVTPNLGFAIEIDALKPLIEEPNPVSMDKWLTIGRLDPKRWSPLYGANWSRRAGRIAVEGRGVGFGGRSLLIANEDPPTRPYELAVTVKLDDEAGAAGLIFGSNGGDRHFGFYPSGGGLRLSRFDGPDVFSWQVLKEVRTRHYRPGDWNRLVVRITEKGLFCSVNGHIVIESDEIPPADGKLGLAKFRDTKAEFRHFEFGKTLPSRLPNKSVIAAMREAIEPVATIDLLERSTVEKLSAAGATVDIALREEARLLEERAARLRRAASAVHAQKVLGEIKSVLSQENFDFLEVALLISKLDNPDLEVDSYLQIMDDLAADVRSDLNDPSETEILDALNRRLFSQLGYHGSRTNYYHRANSYLNAVIDDREGLPLSLSMLYIGLAQRLGVEVAGIGLPGHFIVRHEPKNGESRWIDVFEEGEVISREEAFAIARRSTRTPLDESVFTAATEREMLIRMLRNLMGIAREDEDVAGLLRYVDAVLTIDPDSSRDLFYRAVLNYQSELWEAAIDDCDRLLDSKSRDVDLARVAQLKSLVIERRDSN</sequence>
<accession>A0A517QYY5</accession>
<gene>
    <name evidence="3" type="primary">mucD_2</name>
    <name evidence="3" type="ORF">Pan189_11770</name>
</gene>
<evidence type="ECO:0000259" key="2">
    <source>
        <dbReference type="Pfam" id="PF13369"/>
    </source>
</evidence>
<dbReference type="EMBL" id="CP036268">
    <property type="protein sequence ID" value="QDT36814.1"/>
    <property type="molecule type" value="Genomic_DNA"/>
</dbReference>
<dbReference type="InterPro" id="IPR009003">
    <property type="entry name" value="Peptidase_S1_PA"/>
</dbReference>
<comment type="similarity">
    <text evidence="1">Belongs to the UPF0162 family.</text>
</comment>
<dbReference type="PANTHER" id="PTHR22939">
    <property type="entry name" value="SERINE PROTEASE FAMILY S1C HTRA-RELATED"/>
    <property type="match status" value="1"/>
</dbReference>
<dbReference type="PANTHER" id="PTHR22939:SF129">
    <property type="entry name" value="SERINE PROTEASE HTRA2, MITOCHONDRIAL"/>
    <property type="match status" value="1"/>
</dbReference>
<proteinExistence type="inferred from homology"/>
<keyword evidence="3" id="KW-0378">Hydrolase</keyword>
<dbReference type="Gene3D" id="2.40.10.120">
    <property type="match status" value="1"/>
</dbReference>
<dbReference type="InterPro" id="IPR032698">
    <property type="entry name" value="SirB1_N"/>
</dbReference>
<dbReference type="GO" id="GO:0006508">
    <property type="term" value="P:proteolysis"/>
    <property type="evidence" value="ECO:0007669"/>
    <property type="project" value="UniProtKB-KW"/>
</dbReference>
<protein>
    <submittedName>
        <fullName evidence="3">Putative periplasmic serine endoprotease DegP-like</fullName>
        <ecNumber evidence="3">3.4.21.107</ecNumber>
    </submittedName>
</protein>
<name>A0A517QYY5_9PLAN</name>
<dbReference type="SUPFAM" id="SSF50494">
    <property type="entry name" value="Trypsin-like serine proteases"/>
    <property type="match status" value="1"/>
</dbReference>
<dbReference type="Gene3D" id="2.60.120.560">
    <property type="entry name" value="Exo-inulinase, domain 1"/>
    <property type="match status" value="1"/>
</dbReference>
<dbReference type="KEGG" id="svp:Pan189_11770"/>
<evidence type="ECO:0000313" key="3">
    <source>
        <dbReference type="EMBL" id="QDT36814.1"/>
    </source>
</evidence>
<dbReference type="Pfam" id="PF13365">
    <property type="entry name" value="Trypsin_2"/>
    <property type="match status" value="1"/>
</dbReference>
<dbReference type="Proteomes" id="UP000317318">
    <property type="component" value="Chromosome"/>
</dbReference>
<reference evidence="3 4" key="1">
    <citation type="submission" date="2019-02" db="EMBL/GenBank/DDBJ databases">
        <title>Deep-cultivation of Planctomycetes and their phenomic and genomic characterization uncovers novel biology.</title>
        <authorList>
            <person name="Wiegand S."/>
            <person name="Jogler M."/>
            <person name="Boedeker C."/>
            <person name="Pinto D."/>
            <person name="Vollmers J."/>
            <person name="Rivas-Marin E."/>
            <person name="Kohn T."/>
            <person name="Peeters S.H."/>
            <person name="Heuer A."/>
            <person name="Rast P."/>
            <person name="Oberbeckmann S."/>
            <person name="Bunk B."/>
            <person name="Jeske O."/>
            <person name="Meyerdierks A."/>
            <person name="Storesund J.E."/>
            <person name="Kallscheuer N."/>
            <person name="Luecker S."/>
            <person name="Lage O.M."/>
            <person name="Pohl T."/>
            <person name="Merkel B.J."/>
            <person name="Hornburger P."/>
            <person name="Mueller R.-W."/>
            <person name="Bruemmer F."/>
            <person name="Labrenz M."/>
            <person name="Spormann A.M."/>
            <person name="Op den Camp H."/>
            <person name="Overmann J."/>
            <person name="Amann R."/>
            <person name="Jetten M.S.M."/>
            <person name="Mascher T."/>
            <person name="Medema M.H."/>
            <person name="Devos D.P."/>
            <person name="Kaster A.-K."/>
            <person name="Ovreas L."/>
            <person name="Rohde M."/>
            <person name="Galperin M.Y."/>
            <person name="Jogler C."/>
        </authorList>
    </citation>
    <scope>NUCLEOTIDE SEQUENCE [LARGE SCALE GENOMIC DNA]</scope>
    <source>
        <strain evidence="3 4">Pan189</strain>
    </source>
</reference>
<evidence type="ECO:0000256" key="1">
    <source>
        <dbReference type="ARBA" id="ARBA00007100"/>
    </source>
</evidence>
<dbReference type="Pfam" id="PF13369">
    <property type="entry name" value="Transglut_core2"/>
    <property type="match status" value="1"/>
</dbReference>
<dbReference type="InterPro" id="IPR001940">
    <property type="entry name" value="Peptidase_S1C"/>
</dbReference>
<keyword evidence="4" id="KW-1185">Reference proteome</keyword>
<dbReference type="EC" id="3.4.21.107" evidence="3"/>
<evidence type="ECO:0000313" key="4">
    <source>
        <dbReference type="Proteomes" id="UP000317318"/>
    </source>
</evidence>
<dbReference type="GO" id="GO:0004252">
    <property type="term" value="F:serine-type endopeptidase activity"/>
    <property type="evidence" value="ECO:0007669"/>
    <property type="project" value="InterPro"/>
</dbReference>
<dbReference type="AlphaFoldDB" id="A0A517QYY5"/>
<dbReference type="PRINTS" id="PR00834">
    <property type="entry name" value="PROTEASES2C"/>
</dbReference>
<feature type="domain" description="Protein SirB1 N-terminal" evidence="2">
    <location>
        <begin position="492"/>
        <end position="642"/>
    </location>
</feature>
<organism evidence="3 4">
    <name type="scientific">Stratiformator vulcanicus</name>
    <dbReference type="NCBI Taxonomy" id="2527980"/>
    <lineage>
        <taxon>Bacteria</taxon>
        <taxon>Pseudomonadati</taxon>
        <taxon>Planctomycetota</taxon>
        <taxon>Planctomycetia</taxon>
        <taxon>Planctomycetales</taxon>
        <taxon>Planctomycetaceae</taxon>
        <taxon>Stratiformator</taxon>
    </lineage>
</organism>